<evidence type="ECO:0000313" key="2">
    <source>
        <dbReference type="EMBL" id="KAG7542905.1"/>
    </source>
</evidence>
<dbReference type="Proteomes" id="UP000694240">
    <property type="component" value="Chromosome 12"/>
</dbReference>
<dbReference type="EMBL" id="JAEFBK010000012">
    <property type="protein sequence ID" value="KAG7542905.1"/>
    <property type="molecule type" value="Genomic_DNA"/>
</dbReference>
<evidence type="ECO:0000256" key="1">
    <source>
        <dbReference type="SAM" id="MobiDB-lite"/>
    </source>
</evidence>
<name>A0A8T1Y6Z7_9BRAS</name>
<comment type="caution">
    <text evidence="2">The sequence shown here is derived from an EMBL/GenBank/DDBJ whole genome shotgun (WGS) entry which is preliminary data.</text>
</comment>
<gene>
    <name evidence="2" type="ORF">ISN45_Aa07g028450</name>
</gene>
<proteinExistence type="predicted"/>
<keyword evidence="3" id="KW-1185">Reference proteome</keyword>
<feature type="region of interest" description="Disordered" evidence="1">
    <location>
        <begin position="196"/>
        <end position="222"/>
    </location>
</feature>
<feature type="compositionally biased region" description="Low complexity" evidence="1">
    <location>
        <begin position="134"/>
        <end position="150"/>
    </location>
</feature>
<organism evidence="2 3">
    <name type="scientific">Arabidopsis thaliana x Arabidopsis arenosa</name>
    <dbReference type="NCBI Taxonomy" id="1240361"/>
    <lineage>
        <taxon>Eukaryota</taxon>
        <taxon>Viridiplantae</taxon>
        <taxon>Streptophyta</taxon>
        <taxon>Embryophyta</taxon>
        <taxon>Tracheophyta</taxon>
        <taxon>Spermatophyta</taxon>
        <taxon>Magnoliopsida</taxon>
        <taxon>eudicotyledons</taxon>
        <taxon>Gunneridae</taxon>
        <taxon>Pentapetalae</taxon>
        <taxon>rosids</taxon>
        <taxon>malvids</taxon>
        <taxon>Brassicales</taxon>
        <taxon>Brassicaceae</taxon>
        <taxon>Camelineae</taxon>
        <taxon>Arabidopsis</taxon>
    </lineage>
</organism>
<accession>A0A8T1Y6Z7</accession>
<sequence length="505" mass="58658">MFSYMNSKWKLMLEEQERGIAWSPTSYHGPNEASSSNEYQPDVYYAQDNQHGYEYQPDVYYAQDNQHGYEYQPDVYYAQENQCGYGEEYQSCNMEYDYTCYQGPYESSTSREYQHDGYDERYQSRQQFNQGNFQSGPQPYYQNQGQGSSSKPPIQEADTSALLQRLVNQMEEQKREKMELATQLKDMQDKFEHLSTQVNGQASSSKRPIGFLPGDWTPGSRVVEPTNVESIDTELTQWIEEEEEEEEECIPPSEEKTNKVLFSDIEDVFKENAQIKDEFLQEAKESIRKFELLLECTVDENLVVRYEEPTKEFEFLRGCMVDEMDALADEILEEITLEDLHQSSLMVNQEEFGVLANVIEVEEVTNNDDASNGKTSIDKNWSELKASKVYLKPLPKELRYEFLGTIFTYPLKINPEIVCVVGKPLDDPCDGVLVVVGKPLDDPCDDVLDVEYMVENHDLGVISTNELSIFEPRKILFEEIRMNIFRGWFYDEYDPGDTLLPMRVT</sequence>
<feature type="compositionally biased region" description="Polar residues" evidence="1">
    <location>
        <begin position="196"/>
        <end position="206"/>
    </location>
</feature>
<feature type="region of interest" description="Disordered" evidence="1">
    <location>
        <begin position="129"/>
        <end position="154"/>
    </location>
</feature>
<protein>
    <submittedName>
        <fullName evidence="2">Uncharacterized protein</fullName>
    </submittedName>
</protein>
<reference evidence="2 3" key="1">
    <citation type="submission" date="2020-12" db="EMBL/GenBank/DDBJ databases">
        <title>Concerted genomic and epigenomic changes stabilize Arabidopsis allopolyploids.</title>
        <authorList>
            <person name="Chen Z."/>
        </authorList>
    </citation>
    <scope>NUCLEOTIDE SEQUENCE [LARGE SCALE GENOMIC DNA]</scope>
    <source>
        <strain evidence="2">Allo738</strain>
        <tissue evidence="2">Leaf</tissue>
    </source>
</reference>
<evidence type="ECO:0000313" key="3">
    <source>
        <dbReference type="Proteomes" id="UP000694240"/>
    </source>
</evidence>
<dbReference type="AlphaFoldDB" id="A0A8T1Y6Z7"/>